<feature type="compositionally biased region" description="Polar residues" evidence="1">
    <location>
        <begin position="59"/>
        <end position="77"/>
    </location>
</feature>
<organism evidence="2 3">
    <name type="scientific">Elysia crispata</name>
    <name type="common">lettuce slug</name>
    <dbReference type="NCBI Taxonomy" id="231223"/>
    <lineage>
        <taxon>Eukaryota</taxon>
        <taxon>Metazoa</taxon>
        <taxon>Spiralia</taxon>
        <taxon>Lophotrochozoa</taxon>
        <taxon>Mollusca</taxon>
        <taxon>Gastropoda</taxon>
        <taxon>Heterobranchia</taxon>
        <taxon>Euthyneura</taxon>
        <taxon>Panpulmonata</taxon>
        <taxon>Sacoglossa</taxon>
        <taxon>Placobranchoidea</taxon>
        <taxon>Plakobranchidae</taxon>
        <taxon>Elysia</taxon>
    </lineage>
</organism>
<feature type="compositionally biased region" description="Polar residues" evidence="1">
    <location>
        <begin position="1"/>
        <end position="10"/>
    </location>
</feature>
<accession>A0AAE1DK33</accession>
<feature type="compositionally biased region" description="Low complexity" evidence="1">
    <location>
        <begin position="101"/>
        <end position="110"/>
    </location>
</feature>
<feature type="compositionally biased region" description="Polar residues" evidence="1">
    <location>
        <begin position="220"/>
        <end position="231"/>
    </location>
</feature>
<feature type="region of interest" description="Disordered" evidence="1">
    <location>
        <begin position="343"/>
        <end position="511"/>
    </location>
</feature>
<evidence type="ECO:0000256" key="1">
    <source>
        <dbReference type="SAM" id="MobiDB-lite"/>
    </source>
</evidence>
<gene>
    <name evidence="2" type="ORF">RRG08_011285</name>
</gene>
<reference evidence="2" key="1">
    <citation type="journal article" date="2023" name="G3 (Bethesda)">
        <title>A reference genome for the long-term kleptoplast-retaining sea slug Elysia crispata morphotype clarki.</title>
        <authorList>
            <person name="Eastman K.E."/>
            <person name="Pendleton A.L."/>
            <person name="Shaikh M.A."/>
            <person name="Suttiyut T."/>
            <person name="Ogas R."/>
            <person name="Tomko P."/>
            <person name="Gavelis G."/>
            <person name="Widhalm J.R."/>
            <person name="Wisecaver J.H."/>
        </authorList>
    </citation>
    <scope>NUCLEOTIDE SEQUENCE</scope>
    <source>
        <strain evidence="2">ECLA1</strain>
    </source>
</reference>
<keyword evidence="3" id="KW-1185">Reference proteome</keyword>
<name>A0AAE1DK33_9GAST</name>
<protein>
    <submittedName>
        <fullName evidence="2">Uncharacterized protein</fullName>
    </submittedName>
</protein>
<dbReference type="Proteomes" id="UP001283361">
    <property type="component" value="Unassembled WGS sequence"/>
</dbReference>
<evidence type="ECO:0000313" key="2">
    <source>
        <dbReference type="EMBL" id="KAK3772303.1"/>
    </source>
</evidence>
<feature type="compositionally biased region" description="Polar residues" evidence="1">
    <location>
        <begin position="200"/>
        <end position="210"/>
    </location>
</feature>
<dbReference type="AlphaFoldDB" id="A0AAE1DK33"/>
<comment type="caution">
    <text evidence="2">The sequence shown here is derived from an EMBL/GenBank/DDBJ whole genome shotgun (WGS) entry which is preliminary data.</text>
</comment>
<feature type="region of interest" description="Disordered" evidence="1">
    <location>
        <begin position="97"/>
        <end position="126"/>
    </location>
</feature>
<evidence type="ECO:0000313" key="3">
    <source>
        <dbReference type="Proteomes" id="UP001283361"/>
    </source>
</evidence>
<feature type="region of interest" description="Disordered" evidence="1">
    <location>
        <begin position="59"/>
        <end position="79"/>
    </location>
</feature>
<feature type="region of interest" description="Disordered" evidence="1">
    <location>
        <begin position="1"/>
        <end position="24"/>
    </location>
</feature>
<sequence>MKNINLSVTNGLLPHTSTHGERLTSQSYNTTTVGAQNVVHSDVRAKPEINTITNVSDSLMETSPSSQMSSTKENTGRLSGLSKPLAALTPFLRAITKHRTSSSASSDSTTGLRLHATAPGSHERRRYFRGGSAAKNAVFPSKSLRPDVVSLASETSDSISLTDSTPLRPNSKATASQLLALATSKAVKNFRPLLSSHIETSTPQSSFNDNGHSKPGIDVGTTNLSSNSAISQKNALQSSSFSLLEDKNGNLKPNSLQSTPSLLHQELPQKPDHIKSNPSLIPTRPIDRTILSTKDSRLHNPTRAPFAKPRTFHSKLANPNFGLHARSQNHEAFPRTPRICVSKSDYAPPLAPGGGSSVRPQHIAEQQEPTHSSKNAIPGHDSPASSKKQDRRSPPPETPSSTGSRDATFIFSIPSVHSSSTSLHHGDENRSLSSDDVFCPSSGEDSEDVASLSNSQTTRQRRLRRVAPVPSRFKPPPKCPSDPGLRYKLAPPSGDSRRYSSAQLTPPEDVISDRPRRNSVWTAEVLSIEIQVDYNVDPDELWGNKVNVRNNFPVSARLV</sequence>
<dbReference type="EMBL" id="JAWDGP010003640">
    <property type="protein sequence ID" value="KAK3772303.1"/>
    <property type="molecule type" value="Genomic_DNA"/>
</dbReference>
<proteinExistence type="predicted"/>
<feature type="region of interest" description="Disordered" evidence="1">
    <location>
        <begin position="200"/>
        <end position="231"/>
    </location>
</feature>